<dbReference type="PANTHER" id="PTHR31609">
    <property type="entry name" value="YDJC DEACETYLASE FAMILY MEMBER"/>
    <property type="match status" value="1"/>
</dbReference>
<dbReference type="EMBL" id="CP034465">
    <property type="protein sequence ID" value="AZP03534.1"/>
    <property type="molecule type" value="Genomic_DNA"/>
</dbReference>
<keyword evidence="5" id="KW-0119">Carbohydrate metabolism</keyword>
<keyword evidence="3" id="KW-0378">Hydrolase</keyword>
<evidence type="ECO:0000313" key="6">
    <source>
        <dbReference type="EMBL" id="AZP03534.1"/>
    </source>
</evidence>
<reference evidence="7" key="1">
    <citation type="submission" date="2018-12" db="EMBL/GenBank/DDBJ databases">
        <title>Complete genome sequencing of Jeotgalibaca sp. H21T32.</title>
        <authorList>
            <person name="Bae J.-W."/>
            <person name="Lee S.-Y."/>
        </authorList>
    </citation>
    <scope>NUCLEOTIDE SEQUENCE [LARGE SCALE GENOMIC DNA]</scope>
    <source>
        <strain evidence="7">H21T32</strain>
    </source>
</reference>
<evidence type="ECO:0000256" key="1">
    <source>
        <dbReference type="ARBA" id="ARBA00001946"/>
    </source>
</evidence>
<dbReference type="AlphaFoldDB" id="A0A3S9H881"/>
<gene>
    <name evidence="6" type="ORF">EJN90_01950</name>
</gene>
<evidence type="ECO:0000256" key="4">
    <source>
        <dbReference type="ARBA" id="ARBA00022842"/>
    </source>
</evidence>
<dbReference type="GO" id="GO:0019213">
    <property type="term" value="F:deacetylase activity"/>
    <property type="evidence" value="ECO:0007669"/>
    <property type="project" value="TreeGrafter"/>
</dbReference>
<dbReference type="KEGG" id="jeh:EJN90_01950"/>
<dbReference type="Pfam" id="PF04794">
    <property type="entry name" value="YdjC"/>
    <property type="match status" value="1"/>
</dbReference>
<dbReference type="InterPro" id="IPR006879">
    <property type="entry name" value="YdjC-like"/>
</dbReference>
<evidence type="ECO:0000256" key="2">
    <source>
        <dbReference type="ARBA" id="ARBA00022723"/>
    </source>
</evidence>
<name>A0A3S9H881_9LACT</name>
<proteinExistence type="predicted"/>
<dbReference type="Proteomes" id="UP000273326">
    <property type="component" value="Chromosome"/>
</dbReference>
<dbReference type="GO" id="GO:0005975">
    <property type="term" value="P:carbohydrate metabolic process"/>
    <property type="evidence" value="ECO:0007669"/>
    <property type="project" value="InterPro"/>
</dbReference>
<keyword evidence="2" id="KW-0479">Metal-binding</keyword>
<sequence length="305" mass="34886">MGEGSKMTKYLIITADDFGIDLVTNEAIEELASLGKITSVSLMIPGKAALDAVERIKRIPHLSVGLHVTLTSDLENEKWGCSAPSDSTTPLIDKDGFIHLIDEDGYFYSDMDEFLNKSASDTVISEIAAQYSYGEKLGITFDHLDSHSGVLYGLTGKTFISIAFHFCETHRLPFRFPKQIQALEKMIDHAVSQEIIEIHSQWTKFAEIKGVQLPDLILSNPFSMEKIPTYEHLKEYYLEELRHLPHGITELFLHPSKADSEFFVLPGWQKRVWEYQLLMDQDFHKTLEEERIQLVSWKTVFQNKE</sequence>
<organism evidence="6 7">
    <name type="scientific">Jeotgalibaca ciconiae</name>
    <dbReference type="NCBI Taxonomy" id="2496265"/>
    <lineage>
        <taxon>Bacteria</taxon>
        <taxon>Bacillati</taxon>
        <taxon>Bacillota</taxon>
        <taxon>Bacilli</taxon>
        <taxon>Lactobacillales</taxon>
        <taxon>Carnobacteriaceae</taxon>
        <taxon>Jeotgalibaca</taxon>
    </lineage>
</organism>
<dbReference type="GO" id="GO:0046872">
    <property type="term" value="F:metal ion binding"/>
    <property type="evidence" value="ECO:0007669"/>
    <property type="project" value="UniProtKB-KW"/>
</dbReference>
<protein>
    <submittedName>
        <fullName evidence="6">ChbG/HpnK family deacetylase</fullName>
    </submittedName>
</protein>
<dbReference type="Gene3D" id="3.20.20.370">
    <property type="entry name" value="Glycoside hydrolase/deacetylase"/>
    <property type="match status" value="1"/>
</dbReference>
<dbReference type="OrthoDB" id="9774177at2"/>
<dbReference type="GO" id="GO:0016787">
    <property type="term" value="F:hydrolase activity"/>
    <property type="evidence" value="ECO:0007669"/>
    <property type="project" value="UniProtKB-KW"/>
</dbReference>
<evidence type="ECO:0000313" key="7">
    <source>
        <dbReference type="Proteomes" id="UP000273326"/>
    </source>
</evidence>
<accession>A0A3S9H881</accession>
<evidence type="ECO:0000256" key="5">
    <source>
        <dbReference type="ARBA" id="ARBA00023277"/>
    </source>
</evidence>
<keyword evidence="4" id="KW-0460">Magnesium</keyword>
<comment type="cofactor">
    <cofactor evidence="1">
        <name>Mg(2+)</name>
        <dbReference type="ChEBI" id="CHEBI:18420"/>
    </cofactor>
</comment>
<evidence type="ECO:0000256" key="3">
    <source>
        <dbReference type="ARBA" id="ARBA00022801"/>
    </source>
</evidence>
<dbReference type="PANTHER" id="PTHR31609:SF1">
    <property type="entry name" value="CARBOHYDRATE DEACETYLASE"/>
    <property type="match status" value="1"/>
</dbReference>
<keyword evidence="7" id="KW-1185">Reference proteome</keyword>
<dbReference type="InterPro" id="IPR011330">
    <property type="entry name" value="Glyco_hydro/deAcase_b/a-brl"/>
</dbReference>
<dbReference type="SUPFAM" id="SSF88713">
    <property type="entry name" value="Glycoside hydrolase/deacetylase"/>
    <property type="match status" value="1"/>
</dbReference>